<dbReference type="Proteomes" id="UP001432209">
    <property type="component" value="Chromosome"/>
</dbReference>
<sequence>MTADTSVKLTYVVTWREISEGLKMQMRHSPVGRWCYRVLWGLCALLALLSVANLLTRGVDTAGLEVWRLLLTVCLIVIAIRWLTALALLAYARHLGEHRVTVDADGISTVSERHTHHTNWGFYGRSAESRRVFVLLTPDVWGTGVMVLPKRGLSDPQDSERLRSLITKHLAAGSPRRSARGSRDESRDDPASNPYTERQES</sequence>
<evidence type="ECO:0000256" key="2">
    <source>
        <dbReference type="SAM" id="Phobius"/>
    </source>
</evidence>
<keyword evidence="4" id="KW-1185">Reference proteome</keyword>
<dbReference type="EMBL" id="CP109495">
    <property type="protein sequence ID" value="WUX51826.1"/>
    <property type="molecule type" value="Genomic_DNA"/>
</dbReference>
<keyword evidence="2" id="KW-0472">Membrane</keyword>
<name>A0ABZ2A0J9_STRNV</name>
<feature type="region of interest" description="Disordered" evidence="1">
    <location>
        <begin position="164"/>
        <end position="201"/>
    </location>
</feature>
<dbReference type="RefSeq" id="WP_329075512.1">
    <property type="nucleotide sequence ID" value="NZ_CP109495.1"/>
</dbReference>
<evidence type="ECO:0000256" key="1">
    <source>
        <dbReference type="SAM" id="MobiDB-lite"/>
    </source>
</evidence>
<keyword evidence="2" id="KW-1133">Transmembrane helix</keyword>
<organism evidence="3 4">
    <name type="scientific">Streptomyces niveus</name>
    <name type="common">Streptomyces spheroides</name>
    <dbReference type="NCBI Taxonomy" id="193462"/>
    <lineage>
        <taxon>Bacteria</taxon>
        <taxon>Bacillati</taxon>
        <taxon>Actinomycetota</taxon>
        <taxon>Actinomycetes</taxon>
        <taxon>Kitasatosporales</taxon>
        <taxon>Streptomycetaceae</taxon>
        <taxon>Streptomyces</taxon>
    </lineage>
</organism>
<feature type="transmembrane region" description="Helical" evidence="2">
    <location>
        <begin position="34"/>
        <end position="55"/>
    </location>
</feature>
<evidence type="ECO:0000313" key="3">
    <source>
        <dbReference type="EMBL" id="WUX51826.1"/>
    </source>
</evidence>
<accession>A0ABZ2A0J9</accession>
<protein>
    <submittedName>
        <fullName evidence="3">YcxB family protein</fullName>
    </submittedName>
</protein>
<gene>
    <name evidence="3" type="ORF">OG442_09900</name>
</gene>
<proteinExistence type="predicted"/>
<reference evidence="3" key="1">
    <citation type="submission" date="2022-10" db="EMBL/GenBank/DDBJ databases">
        <title>The complete genomes of actinobacterial strains from the NBC collection.</title>
        <authorList>
            <person name="Joergensen T.S."/>
            <person name="Alvarez Arevalo M."/>
            <person name="Sterndorff E.B."/>
            <person name="Faurdal D."/>
            <person name="Vuksanovic O."/>
            <person name="Mourched A.-S."/>
            <person name="Charusanti P."/>
            <person name="Shaw S."/>
            <person name="Blin K."/>
            <person name="Weber T."/>
        </authorList>
    </citation>
    <scope>NUCLEOTIDE SEQUENCE</scope>
    <source>
        <strain evidence="3">NBC_01432</strain>
    </source>
</reference>
<feature type="compositionally biased region" description="Basic and acidic residues" evidence="1">
    <location>
        <begin position="181"/>
        <end position="190"/>
    </location>
</feature>
<keyword evidence="2" id="KW-0812">Transmembrane</keyword>
<evidence type="ECO:0000313" key="4">
    <source>
        <dbReference type="Proteomes" id="UP001432209"/>
    </source>
</evidence>
<feature type="transmembrane region" description="Helical" evidence="2">
    <location>
        <begin position="67"/>
        <end position="91"/>
    </location>
</feature>